<proteinExistence type="predicted"/>
<evidence type="ECO:0000313" key="2">
    <source>
        <dbReference type="Proteomes" id="UP000887159"/>
    </source>
</evidence>
<sequence>MFIREENPQESLREIVRKVSELTGVSKRTVFRLKKILSAFSSAEKRPGAVGQREINSTTSHRRAFCEKNPWLFP</sequence>
<gene>
    <name evidence="1" type="ORF">TNCV_3684571</name>
</gene>
<protein>
    <submittedName>
        <fullName evidence="1">Uncharacterized protein</fullName>
    </submittedName>
</protein>
<evidence type="ECO:0000313" key="1">
    <source>
        <dbReference type="EMBL" id="GFX95405.1"/>
    </source>
</evidence>
<comment type="caution">
    <text evidence="1">The sequence shown here is derived from an EMBL/GenBank/DDBJ whole genome shotgun (WGS) entry which is preliminary data.</text>
</comment>
<keyword evidence="2" id="KW-1185">Reference proteome</keyword>
<organism evidence="1 2">
    <name type="scientific">Trichonephila clavipes</name>
    <name type="common">Golden silk orbweaver</name>
    <name type="synonym">Nephila clavipes</name>
    <dbReference type="NCBI Taxonomy" id="2585209"/>
    <lineage>
        <taxon>Eukaryota</taxon>
        <taxon>Metazoa</taxon>
        <taxon>Ecdysozoa</taxon>
        <taxon>Arthropoda</taxon>
        <taxon>Chelicerata</taxon>
        <taxon>Arachnida</taxon>
        <taxon>Araneae</taxon>
        <taxon>Araneomorphae</taxon>
        <taxon>Entelegynae</taxon>
        <taxon>Araneoidea</taxon>
        <taxon>Nephilidae</taxon>
        <taxon>Trichonephila</taxon>
    </lineage>
</organism>
<name>A0A8X6RIV0_TRICX</name>
<dbReference type="AlphaFoldDB" id="A0A8X6RIV0"/>
<accession>A0A8X6RIV0</accession>
<dbReference type="Proteomes" id="UP000887159">
    <property type="component" value="Unassembled WGS sequence"/>
</dbReference>
<reference evidence="1" key="1">
    <citation type="submission" date="2020-08" db="EMBL/GenBank/DDBJ databases">
        <title>Multicomponent nature underlies the extraordinary mechanical properties of spider dragline silk.</title>
        <authorList>
            <person name="Kono N."/>
            <person name="Nakamura H."/>
            <person name="Mori M."/>
            <person name="Yoshida Y."/>
            <person name="Ohtoshi R."/>
            <person name="Malay A.D."/>
            <person name="Moran D.A.P."/>
            <person name="Tomita M."/>
            <person name="Numata K."/>
            <person name="Arakawa K."/>
        </authorList>
    </citation>
    <scope>NUCLEOTIDE SEQUENCE</scope>
</reference>
<dbReference type="EMBL" id="BMAU01021186">
    <property type="protein sequence ID" value="GFX95405.1"/>
    <property type="molecule type" value="Genomic_DNA"/>
</dbReference>